<gene>
    <name evidence="9" type="ORF">MEG1DRAFT_03243</name>
</gene>
<dbReference type="InterPro" id="IPR020846">
    <property type="entry name" value="MFS_dom"/>
</dbReference>
<dbReference type="InterPro" id="IPR036259">
    <property type="entry name" value="MFS_trans_sf"/>
</dbReference>
<dbReference type="CDD" id="cd17321">
    <property type="entry name" value="MFS_MMR_MDR_like"/>
    <property type="match status" value="1"/>
</dbReference>
<dbReference type="PANTHER" id="PTHR42718">
    <property type="entry name" value="MAJOR FACILITATOR SUPERFAMILY MULTIDRUG TRANSPORTER MFSC"/>
    <property type="match status" value="1"/>
</dbReference>
<dbReference type="EMBL" id="JGVH01000058">
    <property type="protein sequence ID" value="KER02120.1"/>
    <property type="molecule type" value="Genomic_DNA"/>
</dbReference>
<feature type="transmembrane region" description="Helical" evidence="7">
    <location>
        <begin position="228"/>
        <end position="249"/>
    </location>
</feature>
<feature type="transmembrane region" description="Helical" evidence="7">
    <location>
        <begin position="162"/>
        <end position="184"/>
    </location>
</feature>
<evidence type="ECO:0000256" key="3">
    <source>
        <dbReference type="ARBA" id="ARBA00022475"/>
    </source>
</evidence>
<dbReference type="Gene3D" id="1.20.1720.10">
    <property type="entry name" value="Multidrug resistance protein D"/>
    <property type="match status" value="1"/>
</dbReference>
<dbReference type="RefSeq" id="WP_081858338.1">
    <property type="nucleotide sequence ID" value="NZ_CAWLUD010000058.1"/>
</dbReference>
<keyword evidence="4 7" id="KW-0812">Transmembrane</keyword>
<feature type="transmembrane region" description="Helical" evidence="7">
    <location>
        <begin position="255"/>
        <end position="275"/>
    </location>
</feature>
<keyword evidence="2" id="KW-0813">Transport</keyword>
<name>A0A081RTW7_PHOTE</name>
<feature type="transmembrane region" description="Helical" evidence="7">
    <location>
        <begin position="454"/>
        <end position="477"/>
    </location>
</feature>
<evidence type="ECO:0000313" key="10">
    <source>
        <dbReference type="Proteomes" id="UP000028002"/>
    </source>
</evidence>
<dbReference type="SUPFAM" id="SSF103473">
    <property type="entry name" value="MFS general substrate transporter"/>
    <property type="match status" value="1"/>
</dbReference>
<feature type="transmembrane region" description="Helical" evidence="7">
    <location>
        <begin position="36"/>
        <end position="59"/>
    </location>
</feature>
<dbReference type="GO" id="GO:0022857">
    <property type="term" value="F:transmembrane transporter activity"/>
    <property type="evidence" value="ECO:0007669"/>
    <property type="project" value="InterPro"/>
</dbReference>
<comment type="caution">
    <text evidence="9">The sequence shown here is derived from an EMBL/GenBank/DDBJ whole genome shotgun (WGS) entry which is preliminary data.</text>
</comment>
<feature type="domain" description="Major facilitator superfamily (MFS) profile" evidence="8">
    <location>
        <begin position="35"/>
        <end position="481"/>
    </location>
</feature>
<dbReference type="Pfam" id="PF07690">
    <property type="entry name" value="MFS_1"/>
    <property type="match status" value="1"/>
</dbReference>
<comment type="subcellular location">
    <subcellularLocation>
        <location evidence="1">Cell membrane</location>
        <topology evidence="1">Multi-pass membrane protein</topology>
    </subcellularLocation>
</comment>
<proteinExistence type="predicted"/>
<dbReference type="Gene3D" id="1.20.1250.20">
    <property type="entry name" value="MFS general substrate transporter like domains"/>
    <property type="match status" value="1"/>
</dbReference>
<protein>
    <submittedName>
        <fullName evidence="9">Sugar phosphate permease</fullName>
    </submittedName>
</protein>
<organism evidence="9 10">
    <name type="scientific">Photorhabdus temperata subsp. temperata Meg1</name>
    <dbReference type="NCBI Taxonomy" id="1393735"/>
    <lineage>
        <taxon>Bacteria</taxon>
        <taxon>Pseudomonadati</taxon>
        <taxon>Pseudomonadota</taxon>
        <taxon>Gammaproteobacteria</taxon>
        <taxon>Enterobacterales</taxon>
        <taxon>Morganellaceae</taxon>
        <taxon>Photorhabdus</taxon>
    </lineage>
</organism>
<dbReference type="PATRIC" id="fig|1393735.3.peg.3316"/>
<feature type="transmembrane region" description="Helical" evidence="7">
    <location>
        <begin position="103"/>
        <end position="120"/>
    </location>
</feature>
<dbReference type="PROSITE" id="PS50850">
    <property type="entry name" value="MFS"/>
    <property type="match status" value="1"/>
</dbReference>
<accession>A0A081RTW7</accession>
<feature type="transmembrane region" description="Helical" evidence="7">
    <location>
        <begin position="421"/>
        <end position="442"/>
    </location>
</feature>
<dbReference type="Proteomes" id="UP000028002">
    <property type="component" value="Unassembled WGS sequence"/>
</dbReference>
<keyword evidence="5 7" id="KW-1133">Transmembrane helix</keyword>
<keyword evidence="6 7" id="KW-0472">Membrane</keyword>
<dbReference type="PANTHER" id="PTHR42718:SF46">
    <property type="entry name" value="BLR6921 PROTEIN"/>
    <property type="match status" value="1"/>
</dbReference>
<feature type="transmembrane region" description="Helical" evidence="7">
    <location>
        <begin position="295"/>
        <end position="319"/>
    </location>
</feature>
<evidence type="ECO:0000256" key="7">
    <source>
        <dbReference type="SAM" id="Phobius"/>
    </source>
</evidence>
<dbReference type="GO" id="GO:0005886">
    <property type="term" value="C:plasma membrane"/>
    <property type="evidence" value="ECO:0007669"/>
    <property type="project" value="UniProtKB-SubCell"/>
</dbReference>
<feature type="transmembrane region" description="Helical" evidence="7">
    <location>
        <begin position="384"/>
        <end position="409"/>
    </location>
</feature>
<evidence type="ECO:0000256" key="1">
    <source>
        <dbReference type="ARBA" id="ARBA00004651"/>
    </source>
</evidence>
<evidence type="ECO:0000256" key="2">
    <source>
        <dbReference type="ARBA" id="ARBA00022448"/>
    </source>
</evidence>
<evidence type="ECO:0000313" key="9">
    <source>
        <dbReference type="EMBL" id="KER02120.1"/>
    </source>
</evidence>
<evidence type="ECO:0000256" key="4">
    <source>
        <dbReference type="ARBA" id="ARBA00022692"/>
    </source>
</evidence>
<dbReference type="InterPro" id="IPR011701">
    <property type="entry name" value="MFS"/>
</dbReference>
<feature type="transmembrane region" description="Helical" evidence="7">
    <location>
        <begin position="356"/>
        <end position="378"/>
    </location>
</feature>
<reference evidence="9 10" key="1">
    <citation type="submission" date="2014-03" db="EMBL/GenBank/DDBJ databases">
        <title>Draft Genome of Photorhabdus temperata Meg1.</title>
        <authorList>
            <person name="Hurst S.G.IV."/>
            <person name="Morris K."/>
            <person name="Thomas K."/>
            <person name="Tisa L.S."/>
        </authorList>
    </citation>
    <scope>NUCLEOTIDE SEQUENCE [LARGE SCALE GENOMIC DNA]</scope>
    <source>
        <strain evidence="9 10">Meg1</strain>
    </source>
</reference>
<keyword evidence="3" id="KW-1003">Cell membrane</keyword>
<evidence type="ECO:0000259" key="8">
    <source>
        <dbReference type="PROSITE" id="PS50850"/>
    </source>
</evidence>
<evidence type="ECO:0000256" key="5">
    <source>
        <dbReference type="ARBA" id="ARBA00022989"/>
    </source>
</evidence>
<evidence type="ECO:0000256" key="6">
    <source>
        <dbReference type="ARBA" id="ARBA00023136"/>
    </source>
</evidence>
<feature type="transmembrane region" description="Helical" evidence="7">
    <location>
        <begin position="71"/>
        <end position="91"/>
    </location>
</feature>
<sequence length="482" mass="50798">MNDTSEQILNVAIAQVVNRDDVISCKDSVSSPKTSIAFAILAIIQATLIFTIVMVGVPLPQIATEFSLNQADLVLINAAYGLPFSGLLLFGGRLTDRYSGQKMFSFGLILFGLSSLLGAFSPSYEILVLTRFLQGIGAAMTAPASLALLKKLFTEPATFGKAMATWGGVSVLGGAVGFLASGIVTTWLSWRWMFIVPIVVAFLGVILVHKLIPASKFVIQETRPGLDLIGAILATLGISIGSYGLIMSIEHPWSSLLVMAPLIVGGLAIIVFFFVEKYVMHPLLPPGFILNPERLVGLVGMLLAAAGMGLITFLLSLYLQQIRGWSTFETSAAFIPYTLALLTLNRAAGPLVNRFGALRVMTAGLLLGTVGLAMLATLDHSVSYAFGLLPGLLILPAGASLVFSGCAVLSTSNVPLHQAGLAGGVMNTSMELGPTLGLAILMSVASTQQDVVDGYAWAFAVAGIVYLLTALGAIIVYRRSIN</sequence>
<dbReference type="AlphaFoldDB" id="A0A081RTW7"/>
<feature type="transmembrane region" description="Helical" evidence="7">
    <location>
        <begin position="190"/>
        <end position="208"/>
    </location>
</feature>